<dbReference type="InterPro" id="IPR052164">
    <property type="entry name" value="Anthracycline_SecMetBiosynth"/>
</dbReference>
<evidence type="ECO:0000313" key="2">
    <source>
        <dbReference type="EMBL" id="KOG54807.1"/>
    </source>
</evidence>
<organism evidence="2 3">
    <name type="scientific">Streptomyces varsoviensis</name>
    <dbReference type="NCBI Taxonomy" id="67373"/>
    <lineage>
        <taxon>Bacteria</taxon>
        <taxon>Bacillati</taxon>
        <taxon>Actinomycetota</taxon>
        <taxon>Actinomycetes</taxon>
        <taxon>Kitasatosporales</taxon>
        <taxon>Streptomycetaceae</taxon>
        <taxon>Streptomyces</taxon>
    </lineage>
</organism>
<proteinExistence type="predicted"/>
<dbReference type="InterPro" id="IPR029068">
    <property type="entry name" value="Glyas_Bleomycin-R_OHBP_Dase"/>
</dbReference>
<dbReference type="PANTHER" id="PTHR33993:SF14">
    <property type="entry name" value="GB|AAF24581.1"/>
    <property type="match status" value="1"/>
</dbReference>
<feature type="domain" description="VOC" evidence="1">
    <location>
        <begin position="1"/>
        <end position="79"/>
    </location>
</feature>
<dbReference type="PROSITE" id="PS51819">
    <property type="entry name" value="VOC"/>
    <property type="match status" value="1"/>
</dbReference>
<gene>
    <name evidence="2" type="ORF">ADK38_43875</name>
</gene>
<dbReference type="SUPFAM" id="SSF54593">
    <property type="entry name" value="Glyoxalase/Bleomycin resistance protein/Dihydroxybiphenyl dioxygenase"/>
    <property type="match status" value="1"/>
</dbReference>
<dbReference type="Pfam" id="PF18029">
    <property type="entry name" value="Glyoxalase_6"/>
    <property type="match status" value="1"/>
</dbReference>
<dbReference type="Gene3D" id="3.10.180.10">
    <property type="entry name" value="2,3-Dihydroxybiphenyl 1,2-Dioxygenase, domain 1"/>
    <property type="match status" value="1"/>
</dbReference>
<comment type="caution">
    <text evidence="2">The sequence shown here is derived from an EMBL/GenBank/DDBJ whole genome shotgun (WGS) entry which is preliminary data.</text>
</comment>
<dbReference type="Proteomes" id="UP000037020">
    <property type="component" value="Unassembled WGS sequence"/>
</dbReference>
<dbReference type="InterPro" id="IPR037523">
    <property type="entry name" value="VOC_core"/>
</dbReference>
<evidence type="ECO:0000259" key="1">
    <source>
        <dbReference type="PROSITE" id="PS51819"/>
    </source>
</evidence>
<sequence length="87" mass="8943">LALKVNGAPAAAIHGVGNALPRDQGPRWMTYFETADADAAARRVTELGGQVLAPPRDSPLGRLATVADPEGAVFSLLRSDIPAPQAG</sequence>
<accession>A0ABR5ISL9</accession>
<feature type="non-terminal residue" evidence="2">
    <location>
        <position position="1"/>
    </location>
</feature>
<reference evidence="2 3" key="1">
    <citation type="submission" date="2015-07" db="EMBL/GenBank/DDBJ databases">
        <authorList>
            <person name="Ju K.-S."/>
            <person name="Doroghazi J.R."/>
            <person name="Metcalf W.W."/>
        </authorList>
    </citation>
    <scope>NUCLEOTIDE SEQUENCE [LARGE SCALE GENOMIC DNA]</scope>
    <source>
        <strain evidence="2 3">NRRL B-3589</strain>
    </source>
</reference>
<protein>
    <submittedName>
        <fullName evidence="2">Glyoxalase/bleomycin resistance protein/dioxygenase</fullName>
    </submittedName>
</protein>
<name>A0ABR5ISL9_9ACTN</name>
<dbReference type="InterPro" id="IPR041581">
    <property type="entry name" value="Glyoxalase_6"/>
</dbReference>
<dbReference type="PANTHER" id="PTHR33993">
    <property type="entry name" value="GLYOXALASE-RELATED"/>
    <property type="match status" value="1"/>
</dbReference>
<evidence type="ECO:0000313" key="3">
    <source>
        <dbReference type="Proteomes" id="UP000037020"/>
    </source>
</evidence>
<keyword evidence="3" id="KW-1185">Reference proteome</keyword>
<dbReference type="EMBL" id="LGUT01004311">
    <property type="protein sequence ID" value="KOG54807.1"/>
    <property type="molecule type" value="Genomic_DNA"/>
</dbReference>